<feature type="repeat" description="TPR" evidence="2">
    <location>
        <begin position="77"/>
        <end position="110"/>
    </location>
</feature>
<sequence length="624" mass="69392">MTDKPSPSSADLAARMLAAYHRGDIAAVLALGEPIATLDDVDETALLLLGAAQQSSQRLHEAMATFRRLVQRKPAAAEYWNNLAVVARQLGDADAAEDALRRAVALAPQEAQIHYNLGLLYAEQQRWMQAREALLDAVALVPAFIDARLQAAHACYACGDHRGEQEMLQGAADWPPQPAEQALLLATMLSAQGEQATAFRVIEQAVLPADESARIMRWRIAALRASMHERSNQLDLAEAELARVPLHEVDAALSQSPALATAAWQAHAAVAAQRADTEHAASLYRRMLELSDGPDTRATAAFGLAGVMNKQGRHKEAWLAAQTAHAAQWDIASALAPELTVEGSQPLAMAGQRVSHVEFDRWTTLHAPRNADSPVFVVGFPRSGTTLLEQMLDAHPDFRSMDERDFVYELIHRMQAAGQSYPQDLGRLAQDEAEQLRSLYLDMSRRVVPDLGQRRLVDKNPLNMLCLPMIARLFPEARIVMCLRHPCDVLLSCYMLPFRAPPFMVLCSSLKRLAEGYVQAFEQWYHHVEVFAPRVLEWRYESVVSRFDEHVARLGQFLEIADAAPMASFAEHARAKGYISTPSYAQVTQGIHARAVNRWHAYREHFEPVLPILRPMLERLGYEA</sequence>
<dbReference type="Pfam" id="PF13432">
    <property type="entry name" value="TPR_16"/>
    <property type="match status" value="1"/>
</dbReference>
<evidence type="ECO:0000313" key="4">
    <source>
        <dbReference type="Proteomes" id="UP000248926"/>
    </source>
</evidence>
<dbReference type="InterPro" id="IPR011990">
    <property type="entry name" value="TPR-like_helical_dom_sf"/>
</dbReference>
<gene>
    <name evidence="3" type="ORF">CA260_18075</name>
</gene>
<keyword evidence="1 3" id="KW-0808">Transferase</keyword>
<dbReference type="AlphaFoldDB" id="A0A328P2G9"/>
<dbReference type="InterPro" id="IPR026634">
    <property type="entry name" value="TPST-like"/>
</dbReference>
<dbReference type="InterPro" id="IPR019734">
    <property type="entry name" value="TPR_rpt"/>
</dbReference>
<evidence type="ECO:0000313" key="3">
    <source>
        <dbReference type="EMBL" id="RAO74725.1"/>
    </source>
</evidence>
<organism evidence="3 4">
    <name type="scientific">Dyella jiangningensis</name>
    <dbReference type="NCBI Taxonomy" id="1379159"/>
    <lineage>
        <taxon>Bacteria</taxon>
        <taxon>Pseudomonadati</taxon>
        <taxon>Pseudomonadota</taxon>
        <taxon>Gammaproteobacteria</taxon>
        <taxon>Lysobacterales</taxon>
        <taxon>Rhodanobacteraceae</taxon>
        <taxon>Dyella</taxon>
    </lineage>
</organism>
<keyword evidence="4" id="KW-1185">Reference proteome</keyword>
<name>A0A328P2G9_9GAMM</name>
<dbReference type="PROSITE" id="PS50005">
    <property type="entry name" value="TPR"/>
    <property type="match status" value="2"/>
</dbReference>
<dbReference type="Gene3D" id="1.25.40.10">
    <property type="entry name" value="Tetratricopeptide repeat domain"/>
    <property type="match status" value="2"/>
</dbReference>
<dbReference type="SUPFAM" id="SSF52540">
    <property type="entry name" value="P-loop containing nucleoside triphosphate hydrolases"/>
    <property type="match status" value="1"/>
</dbReference>
<protein>
    <submittedName>
        <fullName evidence="3">Sulfotransferase</fullName>
    </submittedName>
</protein>
<accession>A0A328P2G9</accession>
<dbReference type="Pfam" id="PF13469">
    <property type="entry name" value="Sulfotransfer_3"/>
    <property type="match status" value="1"/>
</dbReference>
<dbReference type="OrthoDB" id="9766687at2"/>
<dbReference type="EMBL" id="NFZS01000005">
    <property type="protein sequence ID" value="RAO74725.1"/>
    <property type="molecule type" value="Genomic_DNA"/>
</dbReference>
<proteinExistence type="predicted"/>
<keyword evidence="2" id="KW-0802">TPR repeat</keyword>
<dbReference type="Gene3D" id="3.40.50.300">
    <property type="entry name" value="P-loop containing nucleotide triphosphate hydrolases"/>
    <property type="match status" value="1"/>
</dbReference>
<dbReference type="SMART" id="SM00028">
    <property type="entry name" value="TPR"/>
    <property type="match status" value="3"/>
</dbReference>
<dbReference type="SUPFAM" id="SSF48452">
    <property type="entry name" value="TPR-like"/>
    <property type="match status" value="2"/>
</dbReference>
<feature type="repeat" description="TPR" evidence="2">
    <location>
        <begin position="111"/>
        <end position="144"/>
    </location>
</feature>
<reference evidence="3 4" key="1">
    <citation type="journal article" date="2018" name="Genet. Mol. Biol.">
        <title>The genome sequence of Dyella jiangningensis FCAV SCS01 from a lignocellulose-decomposing microbial consortium metagenome reveals potential for biotechnological applications.</title>
        <authorList>
            <person name="Desiderato J.G."/>
            <person name="Alvarenga D.O."/>
            <person name="Constancio M.T.L."/>
            <person name="Alves L.M.C."/>
            <person name="Varani A.M."/>
        </authorList>
    </citation>
    <scope>NUCLEOTIDE SEQUENCE [LARGE SCALE GENOMIC DNA]</scope>
    <source>
        <strain evidence="3 4">FCAV SCS01</strain>
    </source>
</reference>
<comment type="caution">
    <text evidence="3">The sequence shown here is derived from an EMBL/GenBank/DDBJ whole genome shotgun (WGS) entry which is preliminary data.</text>
</comment>
<dbReference type="PANTHER" id="PTHR12788:SF10">
    <property type="entry name" value="PROTEIN-TYROSINE SULFOTRANSFERASE"/>
    <property type="match status" value="1"/>
</dbReference>
<dbReference type="PANTHER" id="PTHR12788">
    <property type="entry name" value="PROTEIN-TYROSINE SULFOTRANSFERASE 2"/>
    <property type="match status" value="1"/>
</dbReference>
<dbReference type="RefSeq" id="WP_111984481.1">
    <property type="nucleotide sequence ID" value="NZ_NFZS01000005.1"/>
</dbReference>
<evidence type="ECO:0000256" key="1">
    <source>
        <dbReference type="ARBA" id="ARBA00022679"/>
    </source>
</evidence>
<dbReference type="InterPro" id="IPR027417">
    <property type="entry name" value="P-loop_NTPase"/>
</dbReference>
<dbReference type="Proteomes" id="UP000248926">
    <property type="component" value="Unassembled WGS sequence"/>
</dbReference>
<evidence type="ECO:0000256" key="2">
    <source>
        <dbReference type="PROSITE-ProRule" id="PRU00339"/>
    </source>
</evidence>
<dbReference type="GO" id="GO:0008476">
    <property type="term" value="F:protein-tyrosine sulfotransferase activity"/>
    <property type="evidence" value="ECO:0007669"/>
    <property type="project" value="InterPro"/>
</dbReference>